<dbReference type="EMBL" id="NCKU01002428">
    <property type="protein sequence ID" value="RWS09613.1"/>
    <property type="molecule type" value="Genomic_DNA"/>
</dbReference>
<accession>A0A3S3P0R2</accession>
<evidence type="ECO:0000313" key="4">
    <source>
        <dbReference type="EMBL" id="RWS09740.1"/>
    </source>
</evidence>
<dbReference type="Proteomes" id="UP000285301">
    <property type="component" value="Unassembled WGS sequence"/>
</dbReference>
<evidence type="ECO:0000313" key="1">
    <source>
        <dbReference type="EMBL" id="RWS09608.1"/>
    </source>
</evidence>
<dbReference type="EMBL" id="NCKU01002429">
    <property type="protein sequence ID" value="RWS09608.1"/>
    <property type="molecule type" value="Genomic_DNA"/>
</dbReference>
<dbReference type="EMBL" id="NCKU01002371">
    <property type="protein sequence ID" value="RWS09740.1"/>
    <property type="molecule type" value="Genomic_DNA"/>
</dbReference>
<dbReference type="EMBL" id="NCKU01002373">
    <property type="protein sequence ID" value="RWS09733.1"/>
    <property type="molecule type" value="Genomic_DNA"/>
</dbReference>
<evidence type="ECO:0000313" key="2">
    <source>
        <dbReference type="EMBL" id="RWS09613.1"/>
    </source>
</evidence>
<protein>
    <submittedName>
        <fullName evidence="1">Uncharacterized protein</fullName>
    </submittedName>
</protein>
<evidence type="ECO:0000313" key="5">
    <source>
        <dbReference type="Proteomes" id="UP000285301"/>
    </source>
</evidence>
<reference evidence="1 5" key="1">
    <citation type="journal article" date="2018" name="Gigascience">
        <title>Genomes of trombidid mites reveal novel predicted allergens and laterally-transferred genes associated with secondary metabolism.</title>
        <authorList>
            <person name="Dong X."/>
            <person name="Chaisiri K."/>
            <person name="Xia D."/>
            <person name="Armstrong S.D."/>
            <person name="Fang Y."/>
            <person name="Donnelly M.J."/>
            <person name="Kadowaki T."/>
            <person name="McGarry J.W."/>
            <person name="Darby A.C."/>
            <person name="Makepeace B.L."/>
        </authorList>
    </citation>
    <scope>NUCLEOTIDE SEQUENCE [LARGE SCALE GENOMIC DNA]</scope>
    <source>
        <strain evidence="1">UoL-WK</strain>
    </source>
</reference>
<keyword evidence="5" id="KW-1185">Reference proteome</keyword>
<sequence length="13" mass="1475">MPTVVKLSRAMKN</sequence>
<reference evidence="1" key="2">
    <citation type="submission" date="2018-11" db="EMBL/GenBank/DDBJ databases">
        <title>Trombidioid mite genomics.</title>
        <authorList>
            <person name="Dong X."/>
        </authorList>
    </citation>
    <scope>NUCLEOTIDE SEQUENCE</scope>
    <source>
        <strain evidence="1">UoL-WK</strain>
    </source>
</reference>
<comment type="caution">
    <text evidence="1">The sequence shown here is derived from an EMBL/GenBank/DDBJ whole genome shotgun (WGS) entry which is preliminary data.</text>
</comment>
<proteinExistence type="predicted"/>
<name>A0A3S3P0R2_9ACAR</name>
<gene>
    <name evidence="4" type="ORF">B4U79_11508</name>
    <name evidence="1" type="ORF">B4U79_12943</name>
    <name evidence="2" type="ORF">B4U79_13514</name>
    <name evidence="3" type="ORF">B4U79_15517</name>
</gene>
<evidence type="ECO:0000313" key="3">
    <source>
        <dbReference type="EMBL" id="RWS09733.1"/>
    </source>
</evidence>
<organism evidence="1 5">
    <name type="scientific">Dinothrombium tinctorium</name>
    <dbReference type="NCBI Taxonomy" id="1965070"/>
    <lineage>
        <taxon>Eukaryota</taxon>
        <taxon>Metazoa</taxon>
        <taxon>Ecdysozoa</taxon>
        <taxon>Arthropoda</taxon>
        <taxon>Chelicerata</taxon>
        <taxon>Arachnida</taxon>
        <taxon>Acari</taxon>
        <taxon>Acariformes</taxon>
        <taxon>Trombidiformes</taxon>
        <taxon>Prostigmata</taxon>
        <taxon>Anystina</taxon>
        <taxon>Parasitengona</taxon>
        <taxon>Trombidioidea</taxon>
        <taxon>Trombidiidae</taxon>
        <taxon>Dinothrombium</taxon>
    </lineage>
</organism>